<comment type="caution">
    <text evidence="2">The sequence shown here is derived from an EMBL/GenBank/DDBJ whole genome shotgun (WGS) entry which is preliminary data.</text>
</comment>
<dbReference type="EMBL" id="BAAASG010000002">
    <property type="protein sequence ID" value="GAA2473891.1"/>
    <property type="molecule type" value="Genomic_DNA"/>
</dbReference>
<name>A0ABN3KX83_STRLO</name>
<keyword evidence="3" id="KW-1185">Reference proteome</keyword>
<reference evidence="2 3" key="1">
    <citation type="journal article" date="2019" name="Int. J. Syst. Evol. Microbiol.">
        <title>The Global Catalogue of Microorganisms (GCM) 10K type strain sequencing project: providing services to taxonomists for standard genome sequencing and annotation.</title>
        <authorList>
            <consortium name="The Broad Institute Genomics Platform"/>
            <consortium name="The Broad Institute Genome Sequencing Center for Infectious Disease"/>
            <person name="Wu L."/>
            <person name="Ma J."/>
        </authorList>
    </citation>
    <scope>NUCLEOTIDE SEQUENCE [LARGE SCALE GENOMIC DNA]</scope>
    <source>
        <strain evidence="2 3">JCM 4395</strain>
    </source>
</reference>
<organism evidence="2 3">
    <name type="scientific">Streptomyces longisporus</name>
    <dbReference type="NCBI Taxonomy" id="1948"/>
    <lineage>
        <taxon>Bacteria</taxon>
        <taxon>Bacillati</taxon>
        <taxon>Actinomycetota</taxon>
        <taxon>Actinomycetes</taxon>
        <taxon>Kitasatosporales</taxon>
        <taxon>Streptomycetaceae</taxon>
        <taxon>Streptomyces</taxon>
    </lineage>
</organism>
<protein>
    <submittedName>
        <fullName evidence="2">Uncharacterized protein</fullName>
    </submittedName>
</protein>
<evidence type="ECO:0000313" key="2">
    <source>
        <dbReference type="EMBL" id="GAA2473891.1"/>
    </source>
</evidence>
<accession>A0ABN3KX83</accession>
<gene>
    <name evidence="2" type="ORF">GCM10010276_06150</name>
</gene>
<evidence type="ECO:0000313" key="3">
    <source>
        <dbReference type="Proteomes" id="UP001501777"/>
    </source>
</evidence>
<feature type="region of interest" description="Disordered" evidence="1">
    <location>
        <begin position="1"/>
        <end position="24"/>
    </location>
</feature>
<evidence type="ECO:0000256" key="1">
    <source>
        <dbReference type="SAM" id="MobiDB-lite"/>
    </source>
</evidence>
<proteinExistence type="predicted"/>
<dbReference type="Proteomes" id="UP001501777">
    <property type="component" value="Unassembled WGS sequence"/>
</dbReference>
<sequence length="60" mass="6352">MNAVHASPRTPYAMPGSGIAARNDGLHDEDMAARHADCRDAVRDRPVAASEAIARLVVTP</sequence>